<reference evidence="6 7" key="1">
    <citation type="journal article" date="2018" name="IMA Fungus">
        <title>IMA Genome-F 9: Draft genome sequence of Annulohypoxylon stygium, Aspergillus mulundensis, Berkeleyomyces basicola (syn. Thielaviopsis basicola), Ceratocystis smalleyi, two Cercospora beticola strains, Coleophoma cylindrospora, Fusarium fracticaudum, Phialophora cf. hyalina, and Morchella septimelata.</title>
        <authorList>
            <person name="Wingfield B.D."/>
            <person name="Bills G.F."/>
            <person name="Dong Y."/>
            <person name="Huang W."/>
            <person name="Nel W.J."/>
            <person name="Swalarsk-Parry B.S."/>
            <person name="Vaghefi N."/>
            <person name="Wilken P.M."/>
            <person name="An Z."/>
            <person name="de Beer Z.W."/>
            <person name="De Vos L."/>
            <person name="Chen L."/>
            <person name="Duong T.A."/>
            <person name="Gao Y."/>
            <person name="Hammerbacher A."/>
            <person name="Kikkert J.R."/>
            <person name="Li Y."/>
            <person name="Li H."/>
            <person name="Li K."/>
            <person name="Li Q."/>
            <person name="Liu X."/>
            <person name="Ma X."/>
            <person name="Naidoo K."/>
            <person name="Pethybridge S.J."/>
            <person name="Sun J."/>
            <person name="Steenkamp E.T."/>
            <person name="van der Nest M.A."/>
            <person name="van Wyk S."/>
            <person name="Wingfield M.J."/>
            <person name="Xiong C."/>
            <person name="Yue Q."/>
            <person name="Zhang X."/>
        </authorList>
    </citation>
    <scope>NUCLEOTIDE SEQUENCE [LARGE SCALE GENOMIC DNA]</scope>
    <source>
        <strain evidence="6 7">DSM 5745</strain>
    </source>
</reference>
<dbReference type="InterPro" id="IPR002110">
    <property type="entry name" value="Ankyrin_rpt"/>
</dbReference>
<feature type="repeat" description="ANK" evidence="3">
    <location>
        <begin position="197"/>
        <end position="229"/>
    </location>
</feature>
<dbReference type="PROSITE" id="PS00036">
    <property type="entry name" value="BZIP_BASIC"/>
    <property type="match status" value="1"/>
</dbReference>
<evidence type="ECO:0000256" key="3">
    <source>
        <dbReference type="PROSITE-ProRule" id="PRU00023"/>
    </source>
</evidence>
<sequence length="320" mass="35035">MDSGPLQLPADPTERRRLQNRIAQRRFRQKKQLKRSTDRGRADRPATSATSNGDTGLARSADRPFDEEASGIPCSGNARDEGIGFGLEAMDSSLNSCSSFNPPLDAQFLSFLASRSSSTTSPDTAPQGTSNSSGNTGPSTDPFSLHDVSGAIAAEPAAENGEGWLSSMHIAAQNGHERILGVLLEKGNMDPDCTDSDGRTPLYYAAIGGHDSVVRLLLNHGSRISHVDNHKRTVLHWAAHWTQLEVLRTLLEYWSKHERGTCDINAHDSHGWTPLHLAVQRGFDDGVLLLIQWGADINMKAKQCWMTERNIPFDMNLLVN</sequence>
<dbReference type="PROSITE" id="PS50088">
    <property type="entry name" value="ANK_REPEAT"/>
    <property type="match status" value="2"/>
</dbReference>
<dbReference type="InterPro" id="IPR036770">
    <property type="entry name" value="Ankyrin_rpt-contain_sf"/>
</dbReference>
<dbReference type="CDD" id="cd14688">
    <property type="entry name" value="bZIP_YAP"/>
    <property type="match status" value="1"/>
</dbReference>
<dbReference type="PRINTS" id="PR01415">
    <property type="entry name" value="ANKYRIN"/>
</dbReference>
<dbReference type="SUPFAM" id="SSF48403">
    <property type="entry name" value="Ankyrin repeat"/>
    <property type="match status" value="1"/>
</dbReference>
<evidence type="ECO:0000313" key="7">
    <source>
        <dbReference type="Proteomes" id="UP000256690"/>
    </source>
</evidence>
<evidence type="ECO:0000256" key="1">
    <source>
        <dbReference type="ARBA" id="ARBA00022737"/>
    </source>
</evidence>
<comment type="caution">
    <text evidence="6">The sequence shown here is derived from an EMBL/GenBank/DDBJ whole genome shotgun (WGS) entry which is preliminary data.</text>
</comment>
<name>A0A3D8RZ83_9EURO</name>
<dbReference type="GO" id="GO:0003700">
    <property type="term" value="F:DNA-binding transcription factor activity"/>
    <property type="evidence" value="ECO:0007669"/>
    <property type="project" value="InterPro"/>
</dbReference>
<dbReference type="STRING" id="1810919.A0A3D8RZ83"/>
<dbReference type="SMART" id="SM00248">
    <property type="entry name" value="ANK"/>
    <property type="match status" value="4"/>
</dbReference>
<feature type="region of interest" description="Disordered" evidence="4">
    <location>
        <begin position="1"/>
        <end position="77"/>
    </location>
</feature>
<dbReference type="PANTHER" id="PTHR24198">
    <property type="entry name" value="ANKYRIN REPEAT AND PROTEIN KINASE DOMAIN-CONTAINING PROTEIN"/>
    <property type="match status" value="1"/>
</dbReference>
<keyword evidence="2 3" id="KW-0040">ANK repeat</keyword>
<evidence type="ECO:0000256" key="4">
    <source>
        <dbReference type="SAM" id="MobiDB-lite"/>
    </source>
</evidence>
<dbReference type="InterPro" id="IPR004827">
    <property type="entry name" value="bZIP"/>
</dbReference>
<dbReference type="Pfam" id="PF12796">
    <property type="entry name" value="Ank_2"/>
    <property type="match status" value="1"/>
</dbReference>
<feature type="compositionally biased region" description="Basic and acidic residues" evidence="4">
    <location>
        <begin position="35"/>
        <end position="44"/>
    </location>
</feature>
<keyword evidence="7" id="KW-1185">Reference proteome</keyword>
<feature type="region of interest" description="Disordered" evidence="4">
    <location>
        <begin position="116"/>
        <end position="146"/>
    </location>
</feature>
<proteinExistence type="predicted"/>
<feature type="compositionally biased region" description="Basic residues" evidence="4">
    <location>
        <begin position="23"/>
        <end position="34"/>
    </location>
</feature>
<dbReference type="Pfam" id="PF00023">
    <property type="entry name" value="Ank"/>
    <property type="match status" value="1"/>
</dbReference>
<accession>A0A3D8RZ83</accession>
<dbReference type="Proteomes" id="UP000256690">
    <property type="component" value="Unassembled WGS sequence"/>
</dbReference>
<dbReference type="Gene3D" id="1.25.40.20">
    <property type="entry name" value="Ankyrin repeat-containing domain"/>
    <property type="match status" value="1"/>
</dbReference>
<feature type="domain" description="BZIP" evidence="5">
    <location>
        <begin position="15"/>
        <end position="30"/>
    </location>
</feature>
<protein>
    <recommendedName>
        <fullName evidence="5">BZIP domain-containing protein</fullName>
    </recommendedName>
</protein>
<dbReference type="GeneID" id="38116392"/>
<evidence type="ECO:0000259" key="5">
    <source>
        <dbReference type="PROSITE" id="PS00036"/>
    </source>
</evidence>
<dbReference type="PANTHER" id="PTHR24198:SF165">
    <property type="entry name" value="ANKYRIN REPEAT-CONTAINING PROTEIN-RELATED"/>
    <property type="match status" value="1"/>
</dbReference>
<dbReference type="EMBL" id="PVWQ01000006">
    <property type="protein sequence ID" value="RDW79170.1"/>
    <property type="molecule type" value="Genomic_DNA"/>
</dbReference>
<evidence type="ECO:0000256" key="2">
    <source>
        <dbReference type="ARBA" id="ARBA00023043"/>
    </source>
</evidence>
<keyword evidence="1" id="KW-0677">Repeat</keyword>
<feature type="repeat" description="ANK" evidence="3">
    <location>
        <begin position="270"/>
        <end position="302"/>
    </location>
</feature>
<dbReference type="OrthoDB" id="366390at2759"/>
<gene>
    <name evidence="6" type="ORF">DSM5745_06022</name>
</gene>
<dbReference type="AlphaFoldDB" id="A0A3D8RZ83"/>
<dbReference type="PROSITE" id="PS50297">
    <property type="entry name" value="ANK_REP_REGION"/>
    <property type="match status" value="2"/>
</dbReference>
<feature type="compositionally biased region" description="Low complexity" evidence="4">
    <location>
        <begin position="128"/>
        <end position="140"/>
    </location>
</feature>
<organism evidence="6 7">
    <name type="scientific">Aspergillus mulundensis</name>
    <dbReference type="NCBI Taxonomy" id="1810919"/>
    <lineage>
        <taxon>Eukaryota</taxon>
        <taxon>Fungi</taxon>
        <taxon>Dikarya</taxon>
        <taxon>Ascomycota</taxon>
        <taxon>Pezizomycotina</taxon>
        <taxon>Eurotiomycetes</taxon>
        <taxon>Eurotiomycetidae</taxon>
        <taxon>Eurotiales</taxon>
        <taxon>Aspergillaceae</taxon>
        <taxon>Aspergillus</taxon>
        <taxon>Aspergillus subgen. Nidulantes</taxon>
    </lineage>
</organism>
<evidence type="ECO:0000313" key="6">
    <source>
        <dbReference type="EMBL" id="RDW79170.1"/>
    </source>
</evidence>
<dbReference type="RefSeq" id="XP_026603870.1">
    <property type="nucleotide sequence ID" value="XM_026748038.1"/>
</dbReference>